<dbReference type="EMBL" id="KK103078">
    <property type="protein sequence ID" value="KIY96280.1"/>
    <property type="molecule type" value="Genomic_DNA"/>
</dbReference>
<gene>
    <name evidence="3" type="ORF">MNEG_11681</name>
</gene>
<sequence length="451" mass="45664">MLSARFTLDSMVVVVLLLGNMLDGVLGASPQATPKKQKLALCTPINALKKCSKAGPALVDQLCAELLAPANATADSKDPTKLRYGCGVATAAQVNKVSSDLAALEPKVNAAAAQASSVAALVKESNQTAALRAEIDALRAAIVALTANTQGLQANASNAAREIAALTAANQTAAREVAALTAQVQELKAITTNTTVPAGVAQQIAALAAADALTTQQLTLLQAANQTAVQDIRALNNTLAALRSAQQANEAAISLANATVESIKSVVTTGAAAVAAVNTSLANLTTIVANVSAIDFSVFAKSTDLANLNAVTLGGVPAAQFLRSRVVLYRASNARILGNLGGRSGTDALCSASPFRPAGLVVTRAFLSTSASDQISDFTALYGVPSSLPIESPSGVVLASNFTTLLGGSIQRSLRDAGVFTSLVNWWSGSDASGNVADTCSGFTSSTVTTQ</sequence>
<evidence type="ECO:0000313" key="3">
    <source>
        <dbReference type="EMBL" id="KIY96280.1"/>
    </source>
</evidence>
<keyword evidence="4" id="KW-1185">Reference proteome</keyword>
<dbReference type="SUPFAM" id="SSF56436">
    <property type="entry name" value="C-type lectin-like"/>
    <property type="match status" value="1"/>
</dbReference>
<evidence type="ECO:0000313" key="4">
    <source>
        <dbReference type="Proteomes" id="UP000054498"/>
    </source>
</evidence>
<dbReference type="InterPro" id="IPR016187">
    <property type="entry name" value="CTDL_fold"/>
</dbReference>
<dbReference type="RefSeq" id="XP_013895300.1">
    <property type="nucleotide sequence ID" value="XM_014039846.1"/>
</dbReference>
<dbReference type="Gene3D" id="3.10.100.10">
    <property type="entry name" value="Mannose-Binding Protein A, subunit A"/>
    <property type="match status" value="1"/>
</dbReference>
<evidence type="ECO:0000256" key="2">
    <source>
        <dbReference type="SAM" id="SignalP"/>
    </source>
</evidence>
<feature type="non-terminal residue" evidence="3">
    <location>
        <position position="451"/>
    </location>
</feature>
<reference evidence="3 4" key="1">
    <citation type="journal article" date="2013" name="BMC Genomics">
        <title>Reconstruction of the lipid metabolism for the microalga Monoraphidium neglectum from its genome sequence reveals characteristics suitable for biofuel production.</title>
        <authorList>
            <person name="Bogen C."/>
            <person name="Al-Dilaimi A."/>
            <person name="Albersmeier A."/>
            <person name="Wichmann J."/>
            <person name="Grundmann M."/>
            <person name="Rupp O."/>
            <person name="Lauersen K.J."/>
            <person name="Blifernez-Klassen O."/>
            <person name="Kalinowski J."/>
            <person name="Goesmann A."/>
            <person name="Mussgnug J.H."/>
            <person name="Kruse O."/>
        </authorList>
    </citation>
    <scope>NUCLEOTIDE SEQUENCE [LARGE SCALE GENOMIC DNA]</scope>
    <source>
        <strain evidence="3 4">SAG 48.87</strain>
    </source>
</reference>
<dbReference type="GeneID" id="25728968"/>
<keyword evidence="2" id="KW-0732">Signal</keyword>
<protein>
    <submittedName>
        <fullName evidence="3">Uncharacterized protein</fullName>
    </submittedName>
</protein>
<feature type="chain" id="PRO_5002247380" evidence="2">
    <location>
        <begin position="28"/>
        <end position="451"/>
    </location>
</feature>
<organism evidence="3 4">
    <name type="scientific">Monoraphidium neglectum</name>
    <dbReference type="NCBI Taxonomy" id="145388"/>
    <lineage>
        <taxon>Eukaryota</taxon>
        <taxon>Viridiplantae</taxon>
        <taxon>Chlorophyta</taxon>
        <taxon>core chlorophytes</taxon>
        <taxon>Chlorophyceae</taxon>
        <taxon>CS clade</taxon>
        <taxon>Sphaeropleales</taxon>
        <taxon>Selenastraceae</taxon>
        <taxon>Monoraphidium</taxon>
    </lineage>
</organism>
<feature type="signal peptide" evidence="2">
    <location>
        <begin position="1"/>
        <end position="27"/>
    </location>
</feature>
<accession>A0A0D2MNK1</accession>
<dbReference type="KEGG" id="mng:MNEG_11681"/>
<keyword evidence="1" id="KW-0175">Coiled coil</keyword>
<name>A0A0D2MNK1_9CHLO</name>
<feature type="coiled-coil region" evidence="1">
    <location>
        <begin position="121"/>
        <end position="190"/>
    </location>
</feature>
<dbReference type="InterPro" id="IPR016186">
    <property type="entry name" value="C-type_lectin-like/link_sf"/>
</dbReference>
<proteinExistence type="predicted"/>
<dbReference type="Proteomes" id="UP000054498">
    <property type="component" value="Unassembled WGS sequence"/>
</dbReference>
<evidence type="ECO:0000256" key="1">
    <source>
        <dbReference type="SAM" id="Coils"/>
    </source>
</evidence>
<dbReference type="AlphaFoldDB" id="A0A0D2MNK1"/>